<dbReference type="AlphaFoldDB" id="A0A437A9T0"/>
<dbReference type="OrthoDB" id="5354584at2759"/>
<feature type="compositionally biased region" description="Acidic residues" evidence="1">
    <location>
        <begin position="70"/>
        <end position="79"/>
    </location>
</feature>
<accession>A0A437A9T0</accession>
<reference evidence="2 3" key="1">
    <citation type="submission" date="2019-01" db="EMBL/GenBank/DDBJ databases">
        <title>Intercellular communication is required for trap formation in the nematode-trapping fungus Duddingtonia flagrans.</title>
        <authorList>
            <person name="Youssar L."/>
            <person name="Wernet V."/>
            <person name="Hensel N."/>
            <person name="Hildebrandt H.-G."/>
            <person name="Fischer R."/>
        </authorList>
    </citation>
    <scope>NUCLEOTIDE SEQUENCE [LARGE SCALE GENOMIC DNA]</scope>
    <source>
        <strain evidence="2 3">CBS H-5679</strain>
    </source>
</reference>
<keyword evidence="3" id="KW-1185">Reference proteome</keyword>
<feature type="compositionally biased region" description="Polar residues" evidence="1">
    <location>
        <begin position="35"/>
        <end position="55"/>
    </location>
</feature>
<sequence>MVPLNQNPIKLDKQQGKLRRNKNHKPEDVDDKSVPTATENSNQKDLPTSSMQPCSKSAIGPESKTLPDIDQVEESDEELSSMNDDNSIQSRVEDMDLEQVFQDFQSIFSRAHDLCREHTPQSIPSLEWWNHHPNKASELSTVLSSNSKPPLKFEELRAYTIDQLGRAYVCGKIVCYLFPNSEPDRYLLSTGGRIEPKDFWTDRQTAEYLGCLEAKIYRLNAGRPHTLAKAERWRSQTVTLLSPIVADNEADLSPDGKLFAEELFKLYVQFIGIHSTADNGAVLEDFERMISQAIKVSRQLRQHHWKFIVRYPQNFSCGHTFRNFRIMGDVNAVDHRILETVNEQIEPPMGPIQYNPDDARTWIIDRPLLLQLRPNIKGKDGTMLRPPLVHVKARLLAAKG</sequence>
<organism evidence="2 3">
    <name type="scientific">Arthrobotrys flagrans</name>
    <name type="common">Nematode-trapping fungus</name>
    <name type="synonym">Trichothecium flagrans</name>
    <dbReference type="NCBI Taxonomy" id="97331"/>
    <lineage>
        <taxon>Eukaryota</taxon>
        <taxon>Fungi</taxon>
        <taxon>Dikarya</taxon>
        <taxon>Ascomycota</taxon>
        <taxon>Pezizomycotina</taxon>
        <taxon>Orbiliomycetes</taxon>
        <taxon>Orbiliales</taxon>
        <taxon>Orbiliaceae</taxon>
        <taxon>Arthrobotrys</taxon>
    </lineage>
</organism>
<dbReference type="Proteomes" id="UP000283090">
    <property type="component" value="Unassembled WGS sequence"/>
</dbReference>
<feature type="region of interest" description="Disordered" evidence="1">
    <location>
        <begin position="1"/>
        <end position="87"/>
    </location>
</feature>
<dbReference type="VEuPathDB" id="FungiDB:DFL_002075"/>
<feature type="compositionally biased region" description="Basic and acidic residues" evidence="1">
    <location>
        <begin position="24"/>
        <end position="33"/>
    </location>
</feature>
<dbReference type="EMBL" id="SAEB01000003">
    <property type="protein sequence ID" value="RVD87871.1"/>
    <property type="molecule type" value="Genomic_DNA"/>
</dbReference>
<gene>
    <name evidence="2" type="ORF">DFL_002075</name>
</gene>
<dbReference type="RefSeq" id="XP_067493415.1">
    <property type="nucleotide sequence ID" value="XM_067630809.1"/>
</dbReference>
<name>A0A437A9T0_ARTFL</name>
<dbReference type="GeneID" id="93584386"/>
<evidence type="ECO:0000313" key="3">
    <source>
        <dbReference type="Proteomes" id="UP000283090"/>
    </source>
</evidence>
<proteinExistence type="predicted"/>
<comment type="caution">
    <text evidence="2">The sequence shown here is derived from an EMBL/GenBank/DDBJ whole genome shotgun (WGS) entry which is preliminary data.</text>
</comment>
<evidence type="ECO:0000256" key="1">
    <source>
        <dbReference type="SAM" id="MobiDB-lite"/>
    </source>
</evidence>
<evidence type="ECO:0000313" key="2">
    <source>
        <dbReference type="EMBL" id="RVD87871.1"/>
    </source>
</evidence>
<protein>
    <submittedName>
        <fullName evidence="2">Uncharacterized protein</fullName>
    </submittedName>
</protein>